<dbReference type="InterPro" id="IPR005929">
    <property type="entry name" value="Ribulokinase"/>
</dbReference>
<protein>
    <recommendedName>
        <fullName evidence="7 8">Ribulokinase</fullName>
        <ecNumber evidence="7 8">2.7.1.16</ecNumber>
    </recommendedName>
</protein>
<dbReference type="PANTHER" id="PTHR43435">
    <property type="entry name" value="RIBULOKINASE"/>
    <property type="match status" value="1"/>
</dbReference>
<evidence type="ECO:0000256" key="9">
    <source>
        <dbReference type="RuleBase" id="RU003455"/>
    </source>
</evidence>
<gene>
    <name evidence="7" type="primary">araB</name>
    <name evidence="12" type="ORF">CAG72_04140</name>
</gene>
<dbReference type="GO" id="GO:0005737">
    <property type="term" value="C:cytoplasm"/>
    <property type="evidence" value="ECO:0007669"/>
    <property type="project" value="TreeGrafter"/>
</dbReference>
<dbReference type="GO" id="GO:0019569">
    <property type="term" value="P:L-arabinose catabolic process to D-xylulose 5-phosphate"/>
    <property type="evidence" value="ECO:0007669"/>
    <property type="project" value="UniProtKB-UniRule"/>
</dbReference>
<dbReference type="GO" id="GO:0008741">
    <property type="term" value="F:ribulokinase activity"/>
    <property type="evidence" value="ECO:0007669"/>
    <property type="project" value="UniProtKB-UniRule"/>
</dbReference>
<keyword evidence="1 7" id="KW-0808">Transferase</keyword>
<evidence type="ECO:0000256" key="6">
    <source>
        <dbReference type="ARBA" id="ARBA00023277"/>
    </source>
</evidence>
<feature type="domain" description="Carbohydrate kinase FGGY N-terminal" evidence="10">
    <location>
        <begin position="11"/>
        <end position="287"/>
    </location>
</feature>
<evidence type="ECO:0000256" key="7">
    <source>
        <dbReference type="HAMAP-Rule" id="MF_00520"/>
    </source>
</evidence>
<dbReference type="Pfam" id="PF02782">
    <property type="entry name" value="FGGY_C"/>
    <property type="match status" value="1"/>
</dbReference>
<dbReference type="GO" id="GO:0005524">
    <property type="term" value="F:ATP binding"/>
    <property type="evidence" value="ECO:0007669"/>
    <property type="project" value="UniProtKB-UniRule"/>
</dbReference>
<keyword evidence="4 7" id="KW-0067">ATP-binding</keyword>
<evidence type="ECO:0000313" key="13">
    <source>
        <dbReference type="Proteomes" id="UP000465712"/>
    </source>
</evidence>
<evidence type="ECO:0000313" key="12">
    <source>
        <dbReference type="EMBL" id="NAW64401.1"/>
    </source>
</evidence>
<comment type="caution">
    <text evidence="12">The sequence shown here is derived from an EMBL/GenBank/DDBJ whole genome shotgun (WGS) entry which is preliminary data.</text>
</comment>
<dbReference type="RefSeq" id="WP_161443111.1">
    <property type="nucleotide sequence ID" value="NZ_WXWV01000322.1"/>
</dbReference>
<dbReference type="InterPro" id="IPR000577">
    <property type="entry name" value="Carb_kinase_FGGY"/>
</dbReference>
<dbReference type="EMBL" id="WXWW01000070">
    <property type="protein sequence ID" value="NAW64401.1"/>
    <property type="molecule type" value="Genomic_DNA"/>
</dbReference>
<dbReference type="GO" id="GO:0019150">
    <property type="term" value="F:D-ribulokinase activity"/>
    <property type="evidence" value="ECO:0007669"/>
    <property type="project" value="TreeGrafter"/>
</dbReference>
<comment type="catalytic activity">
    <reaction evidence="7 9">
        <text>L-ribulose + ATP = L-ribulose 5-phosphate + ADP + H(+)</text>
        <dbReference type="Rhea" id="RHEA:22072"/>
        <dbReference type="ChEBI" id="CHEBI:15378"/>
        <dbReference type="ChEBI" id="CHEBI:16880"/>
        <dbReference type="ChEBI" id="CHEBI:30616"/>
        <dbReference type="ChEBI" id="CHEBI:58226"/>
        <dbReference type="ChEBI" id="CHEBI:456216"/>
        <dbReference type="EC" id="2.7.1.16"/>
    </reaction>
</comment>
<proteinExistence type="inferred from homology"/>
<dbReference type="SUPFAM" id="SSF53067">
    <property type="entry name" value="Actin-like ATPase domain"/>
    <property type="match status" value="2"/>
</dbReference>
<dbReference type="PIRSF" id="PIRSF000538">
    <property type="entry name" value="GlpK"/>
    <property type="match status" value="1"/>
</dbReference>
<feature type="domain" description="Carbohydrate kinase FGGY C-terminal" evidence="11">
    <location>
        <begin position="296"/>
        <end position="507"/>
    </location>
</feature>
<dbReference type="Pfam" id="PF00370">
    <property type="entry name" value="FGGY_N"/>
    <property type="match status" value="1"/>
</dbReference>
<dbReference type="Gene3D" id="1.20.58.2240">
    <property type="match status" value="1"/>
</dbReference>
<accession>A0A7X4W8Y3</accession>
<sequence length="568" mass="61414">MDKISAEQRCVIGLDFGSDSVRALLVDTRNGKEVASGVAYYSRWMAGEYCEPGQSQFRHHPLDYTESMTQAIAETLSQVPPAVAQSVVGIGVDSTGSTPAPIDAQGNVLALRPEFAHNPNAMFILWKDHTSVSKAERINALAHSHDFPDYTRYVGGVYSSEWFWAKAAWVAEQAPELVEHIHSWVELCDWVPALLSGNEHPDRLRRSICAAGHKAMWHDSWGGLPDQAFLSAISPTLDGMRERLFTEVFTSDERAGQLSAAWAGKLGLPEGIAIAIGGFDCHMGAVGAGAGEHDLVKVIGTSTCDILMVNHQTLGEKTVHGICGQVKGSAMPELVALEAGQSAFGDIYAWYKRLLMWPLVAYARQHPQSHLPLDDIEKQLIPALSQAALGTERDLSLPVAMDWHNGRRTPNANQRLKGALTGINLGSDAPELFLSLVESTAHGAKAIVDCFTGQGIDVKRVIAIGGISQKSPLVMQTCADVLGREIAVVESEQCCALGAAIFAAVAAGVYPSAGVAQSQMASPISRVYSPLTGTEKINQQRYQSYQQLGQQLEALSEFQLSQERNHDH</sequence>
<dbReference type="NCBIfam" id="NF003154">
    <property type="entry name" value="PRK04123.1"/>
    <property type="match status" value="1"/>
</dbReference>
<dbReference type="InterPro" id="IPR018484">
    <property type="entry name" value="FGGY_N"/>
</dbReference>
<dbReference type="EC" id="2.7.1.16" evidence="7 8"/>
<dbReference type="PANTHER" id="PTHR43435:SF4">
    <property type="entry name" value="FGGY CARBOHYDRATE KINASE DOMAIN-CONTAINING PROTEIN"/>
    <property type="match status" value="1"/>
</dbReference>
<evidence type="ECO:0000256" key="5">
    <source>
        <dbReference type="ARBA" id="ARBA00022935"/>
    </source>
</evidence>
<evidence type="ECO:0000259" key="10">
    <source>
        <dbReference type="Pfam" id="PF00370"/>
    </source>
</evidence>
<comment type="pathway">
    <text evidence="7 9">Carbohydrate degradation; L-arabinose degradation via L-ribulose; D-xylulose 5-phosphate from L-arabinose (bacterial route): step 2/3.</text>
</comment>
<comment type="similarity">
    <text evidence="7 9">Belongs to the ribulokinase family.</text>
</comment>
<dbReference type="UniPathway" id="UPA00145">
    <property type="reaction ID" value="UER00566"/>
</dbReference>
<dbReference type="NCBIfam" id="TIGR01234">
    <property type="entry name" value="L-ribulokinase"/>
    <property type="match status" value="1"/>
</dbReference>
<evidence type="ECO:0000256" key="4">
    <source>
        <dbReference type="ARBA" id="ARBA00022840"/>
    </source>
</evidence>
<name>A0A7X4W8Y3_9GAMM</name>
<evidence type="ECO:0000259" key="11">
    <source>
        <dbReference type="Pfam" id="PF02782"/>
    </source>
</evidence>
<dbReference type="Proteomes" id="UP000465712">
    <property type="component" value="Unassembled WGS sequence"/>
</dbReference>
<evidence type="ECO:0000256" key="3">
    <source>
        <dbReference type="ARBA" id="ARBA00022777"/>
    </source>
</evidence>
<keyword evidence="2 7" id="KW-0547">Nucleotide-binding</keyword>
<reference evidence="12 13" key="1">
    <citation type="submission" date="2017-05" db="EMBL/GenBank/DDBJ databases">
        <title>High clonality and local adaptation shapes Vibrionaceae linages within an endangered oasis.</title>
        <authorList>
            <person name="Vazquez-Rosas-Landa M."/>
        </authorList>
    </citation>
    <scope>NUCLEOTIDE SEQUENCE [LARGE SCALE GENOMIC DNA]</scope>
    <source>
        <strain evidence="12 13">P46_P4S1P180</strain>
    </source>
</reference>
<dbReference type="CDD" id="cd07781">
    <property type="entry name" value="ASKHA_NBD_FGGY_L-RBK"/>
    <property type="match status" value="1"/>
</dbReference>
<comment type="catalytic activity">
    <reaction evidence="7">
        <text>D-ribulose + ATP = D-ribulose 5-phosphate + ADP + H(+)</text>
        <dbReference type="Rhea" id="RHEA:17601"/>
        <dbReference type="ChEBI" id="CHEBI:15378"/>
        <dbReference type="ChEBI" id="CHEBI:17173"/>
        <dbReference type="ChEBI" id="CHEBI:30616"/>
        <dbReference type="ChEBI" id="CHEBI:58121"/>
        <dbReference type="ChEBI" id="CHEBI:456216"/>
        <dbReference type="EC" id="2.7.1.16"/>
    </reaction>
</comment>
<keyword evidence="5 7" id="KW-0054">Arabinose catabolism</keyword>
<dbReference type="InterPro" id="IPR043129">
    <property type="entry name" value="ATPase_NBD"/>
</dbReference>
<keyword evidence="6 7" id="KW-0119">Carbohydrate metabolism</keyword>
<evidence type="ECO:0000256" key="2">
    <source>
        <dbReference type="ARBA" id="ARBA00022741"/>
    </source>
</evidence>
<evidence type="ECO:0000256" key="1">
    <source>
        <dbReference type="ARBA" id="ARBA00022679"/>
    </source>
</evidence>
<dbReference type="AlphaFoldDB" id="A0A7X4W8Y3"/>
<dbReference type="InterPro" id="IPR018485">
    <property type="entry name" value="FGGY_C"/>
</dbReference>
<organism evidence="12 13">
    <name type="scientific">Photobacterium halotolerans</name>
    <dbReference type="NCBI Taxonomy" id="265726"/>
    <lineage>
        <taxon>Bacteria</taxon>
        <taxon>Pseudomonadati</taxon>
        <taxon>Pseudomonadota</taxon>
        <taxon>Gammaproteobacteria</taxon>
        <taxon>Vibrionales</taxon>
        <taxon>Vibrionaceae</taxon>
        <taxon>Photobacterium</taxon>
    </lineage>
</organism>
<dbReference type="HAMAP" id="MF_00520">
    <property type="entry name" value="Ribulokinase"/>
    <property type="match status" value="1"/>
</dbReference>
<evidence type="ECO:0000256" key="8">
    <source>
        <dbReference type="NCBIfam" id="TIGR01234"/>
    </source>
</evidence>
<keyword evidence="3 7" id="KW-0418">Kinase</keyword>
<dbReference type="Gene3D" id="3.30.420.40">
    <property type="match status" value="1"/>
</dbReference>